<organism evidence="1 2">
    <name type="scientific">Paramecium bursaria Chlorella virus FR483</name>
    <name type="common">PBCV-FR483</name>
    <dbReference type="NCBI Taxonomy" id="399781"/>
    <lineage>
        <taxon>Viruses</taxon>
        <taxon>Varidnaviria</taxon>
        <taxon>Bamfordvirae</taxon>
        <taxon>Nucleocytoviricota</taxon>
        <taxon>Megaviricetes</taxon>
        <taxon>Algavirales</taxon>
        <taxon>Phycodnaviridae</taxon>
        <taxon>Chlorovirus</taxon>
        <taxon>Chlorovirus conductrix</taxon>
        <taxon>Paramecium bursaria Chlorella virus A1</taxon>
    </lineage>
</organism>
<dbReference type="KEGG" id="vg:5364380"/>
<gene>
    <name evidence="1" type="primary">N570L</name>
    <name evidence="1" type="ORF">FR483_N570L</name>
</gene>
<sequence length="229" mass="25001">MTSSKVIIGVVTEGRPDSALQAAVSILHLQMQLMTTPADQSFCADLRFYNTNNDALTDLYNTKDAVGLFVVHWSSGIPGGFAMKAFKSNKEVVIGVHPDGVIDWDRVRANITSTTESLENTGMNYNVDLASAPGADGYAKIKHIRMLNVMFVKRTVVDSIAAQHPEVVSKDGEHAAFCIEGIFNGEFKSGPERFRSLFSKHMYADTANGINKLAPQDFTGVVGNRSELR</sequence>
<proteinExistence type="predicted"/>
<reference evidence="1 2" key="1">
    <citation type="journal article" date="2007" name="Virology">
        <title>Sequence and annotation of the 314-kb MT325 and the 321-kb FR483 viruses that infect Chlorella Pbi.</title>
        <authorList>
            <person name="Fitzgerald L.A."/>
            <person name="Graves M.V."/>
            <person name="Li X."/>
            <person name="Feldblyum T."/>
            <person name="Hartigan J."/>
            <person name="Van Etten J.L."/>
        </authorList>
    </citation>
    <scope>NUCLEOTIDE SEQUENCE [LARGE SCALE GENOMIC DNA]</scope>
    <source>
        <strain evidence="1 2">FR483</strain>
    </source>
</reference>
<dbReference type="RefSeq" id="YP_001426202.1">
    <property type="nucleotide sequence ID" value="NC_008603.1"/>
</dbReference>
<name>A7J7S4_PBCVF</name>
<evidence type="ECO:0000313" key="2">
    <source>
        <dbReference type="Proteomes" id="UP000204095"/>
    </source>
</evidence>
<dbReference type="EMBL" id="DQ890022">
    <property type="protein sequence ID" value="ABT15855.1"/>
    <property type="molecule type" value="Genomic_DNA"/>
</dbReference>
<dbReference type="OrthoDB" id="8654at10239"/>
<dbReference type="Proteomes" id="UP000204095">
    <property type="component" value="Segment"/>
</dbReference>
<evidence type="ECO:0000313" key="1">
    <source>
        <dbReference type="EMBL" id="ABT15855.1"/>
    </source>
</evidence>
<organismHost>
    <name type="scientific">Paramecium bursaria</name>
    <dbReference type="NCBI Taxonomy" id="74790"/>
</organismHost>
<dbReference type="GeneID" id="5364380"/>
<accession>A7J7S4</accession>
<protein>
    <submittedName>
        <fullName evidence="1">Uncharacterized protein N570L</fullName>
    </submittedName>
</protein>